<dbReference type="Proteomes" id="UP000035009">
    <property type="component" value="Unassembled WGS sequence"/>
</dbReference>
<keyword evidence="4" id="KW-1185">Reference proteome</keyword>
<feature type="region of interest" description="Disordered" evidence="1">
    <location>
        <begin position="421"/>
        <end position="461"/>
    </location>
</feature>
<organism evidence="3 4">
    <name type="scientific">Gordonia malaquae NBRC 108250</name>
    <dbReference type="NCBI Taxonomy" id="1223542"/>
    <lineage>
        <taxon>Bacteria</taxon>
        <taxon>Bacillati</taxon>
        <taxon>Actinomycetota</taxon>
        <taxon>Actinomycetes</taxon>
        <taxon>Mycobacteriales</taxon>
        <taxon>Gordoniaceae</taxon>
        <taxon>Gordonia</taxon>
    </lineage>
</organism>
<evidence type="ECO:0000313" key="4">
    <source>
        <dbReference type="Proteomes" id="UP000035009"/>
    </source>
</evidence>
<reference evidence="3 4" key="1">
    <citation type="submission" date="2013-02" db="EMBL/GenBank/DDBJ databases">
        <title>Whole genome shotgun sequence of Gordonia malaquae NBRC 108250.</title>
        <authorList>
            <person name="Yoshida I."/>
            <person name="Hosoyama A."/>
            <person name="Tsuchikane K."/>
            <person name="Ando Y."/>
            <person name="Baba S."/>
            <person name="Ohji S."/>
            <person name="Hamada M."/>
            <person name="Tamura T."/>
            <person name="Yamazoe A."/>
            <person name="Yamazaki S."/>
            <person name="Fujita N."/>
        </authorList>
    </citation>
    <scope>NUCLEOTIDE SEQUENCE [LARGE SCALE GENOMIC DNA]</scope>
    <source>
        <strain evidence="3 4">NBRC 108250</strain>
    </source>
</reference>
<protein>
    <recommendedName>
        <fullName evidence="2">TraD/TraG TraM recognition site domain-containing protein</fullName>
    </recommendedName>
</protein>
<dbReference type="RefSeq" id="WP_008380150.1">
    <property type="nucleotide sequence ID" value="NZ_BAOP01000023.1"/>
</dbReference>
<dbReference type="eggNOG" id="COG3505">
    <property type="taxonomic scope" value="Bacteria"/>
</dbReference>
<sequence>MSTGTEITDQPFAGLLDVPPAADGKPGVITDEANYGRADGEIAFTAPHLAVIGKTGSGKSRTVLAPNCVRWGPRALVVMSSKGDLSELTIRRRAQLGTQYVMDLSGEIRDSQIKGVDLTPVRIDPCSWIETDDEAMEMASLLMQIGDVGAGGDGQGSGDSAFWKSLARRRLACLLRAGGFYRDPDTQQMTWGGGIVWALEAAENVGPDAAEGGGRGLTQEGLDDEVDEDEDDPPLDMATPNWKTAYMRAHSVGSRHADSLLAARAMDERQRDSIGINMQVAMGAWAMESTAAPGAKVFNPSMLASGGTLHIVAGMDGAAPTVVCTVLIEIVKYWRKRVGKLDPVMMVLDEFVNGAQIPARYTNRWISEGRGLGIRLCLGLQSTKSLTRLWGQAAADEFRAIMPAALILPGAGETQMLKDAAETTPPEERVVTSLDAGGRTSHSRQLVQPTHAELLPPPRSRTDPRISYGRLLLGGMAGVRVRLVDITGTDLA</sequence>
<dbReference type="EMBL" id="BAOP01000023">
    <property type="protein sequence ID" value="GAC80847.1"/>
    <property type="molecule type" value="Genomic_DNA"/>
</dbReference>
<dbReference type="InterPro" id="IPR032689">
    <property type="entry name" value="TraG-D_C"/>
</dbReference>
<feature type="region of interest" description="Disordered" evidence="1">
    <location>
        <begin position="207"/>
        <end position="240"/>
    </location>
</feature>
<proteinExistence type="predicted"/>
<dbReference type="AlphaFoldDB" id="M3UYD8"/>
<dbReference type="Gene3D" id="3.40.50.300">
    <property type="entry name" value="P-loop containing nucleotide triphosphate hydrolases"/>
    <property type="match status" value="1"/>
</dbReference>
<dbReference type="OrthoDB" id="4658601at2"/>
<evidence type="ECO:0000256" key="1">
    <source>
        <dbReference type="SAM" id="MobiDB-lite"/>
    </source>
</evidence>
<feature type="domain" description="TraD/TraG TraM recognition site" evidence="2">
    <location>
        <begin position="343"/>
        <end position="457"/>
    </location>
</feature>
<dbReference type="SUPFAM" id="SSF52540">
    <property type="entry name" value="P-loop containing nucleoside triphosphate hydrolases"/>
    <property type="match status" value="1"/>
</dbReference>
<name>M3UYD8_GORML</name>
<accession>M3UYD8</accession>
<feature type="compositionally biased region" description="Acidic residues" evidence="1">
    <location>
        <begin position="221"/>
        <end position="234"/>
    </location>
</feature>
<comment type="caution">
    <text evidence="3">The sequence shown here is derived from an EMBL/GenBank/DDBJ whole genome shotgun (WGS) entry which is preliminary data.</text>
</comment>
<dbReference type="InterPro" id="IPR027417">
    <property type="entry name" value="P-loop_NTPase"/>
</dbReference>
<dbReference type="CDD" id="cd01127">
    <property type="entry name" value="TrwB_TraG_TraD_VirD4"/>
    <property type="match status" value="1"/>
</dbReference>
<dbReference type="Pfam" id="PF12696">
    <property type="entry name" value="TraG-D_C"/>
    <property type="match status" value="1"/>
</dbReference>
<evidence type="ECO:0000259" key="2">
    <source>
        <dbReference type="Pfam" id="PF12696"/>
    </source>
</evidence>
<gene>
    <name evidence="3" type="ORF">GM1_023_00060</name>
</gene>
<dbReference type="STRING" id="410332.SAMN04488550_0591"/>
<evidence type="ECO:0000313" key="3">
    <source>
        <dbReference type="EMBL" id="GAC80847.1"/>
    </source>
</evidence>